<feature type="domain" description="Large ribosomal subunit protein uL6 N-terminal" evidence="4">
    <location>
        <begin position="10"/>
        <end position="53"/>
    </location>
</feature>
<dbReference type="Proteomes" id="UP000005225">
    <property type="component" value="Unassembled WGS sequence"/>
</dbReference>
<feature type="transmembrane region" description="Helical" evidence="3">
    <location>
        <begin position="102"/>
        <end position="118"/>
    </location>
</feature>
<evidence type="ECO:0000259" key="4">
    <source>
        <dbReference type="Pfam" id="PF03868"/>
    </source>
</evidence>
<dbReference type="STRING" id="30611.ENSOGAP00000016195"/>
<reference evidence="6" key="1">
    <citation type="submission" date="2011-03" db="EMBL/GenBank/DDBJ databases">
        <title>Version 3 of the genome sequence of Otolemur garnettii (Bushbaby).</title>
        <authorList>
            <consortium name="The Broad Institute Genome Sequencing Platform"/>
            <person name="Di Palma F."/>
            <person name="Johnson J."/>
            <person name="Lander E.S."/>
            <person name="Lindblad-Toh K."/>
            <person name="Jaffe D.B."/>
            <person name="Gnerre S."/>
            <person name="MacCallum I."/>
            <person name="Przybylski D."/>
            <person name="Ribeiro F.J."/>
            <person name="Burton J.N."/>
            <person name="Walker B.J."/>
            <person name="Sharpe T."/>
            <person name="Hall G."/>
        </authorList>
    </citation>
    <scope>NUCLEOTIDE SEQUENCE [LARGE SCALE GENOMIC DNA]</scope>
</reference>
<dbReference type="PANTHER" id="PTHR10715">
    <property type="entry name" value="60S RIBOSOMAL PROTEIN L6"/>
    <property type="match status" value="1"/>
</dbReference>
<comment type="function">
    <text evidence="1">Component of the large ribosomal subunit. The ribosome is a large ribonucleoprotein complex responsible for the synthesis of proteins in the cell.</text>
</comment>
<dbReference type="HOGENOM" id="CLU_066767_0_1_1"/>
<dbReference type="eggNOG" id="KOG1694">
    <property type="taxonomic scope" value="Eukaryota"/>
</dbReference>
<dbReference type="Ensembl" id="ENSOGAT00000024502.1">
    <property type="protein sequence ID" value="ENSOGAP00000016195.1"/>
    <property type="gene ID" value="ENSOGAG00000031518.1"/>
</dbReference>
<dbReference type="Pfam" id="PF03868">
    <property type="entry name" value="Ribosomal_L6e_N"/>
    <property type="match status" value="1"/>
</dbReference>
<evidence type="ECO:0000256" key="3">
    <source>
        <dbReference type="SAM" id="Phobius"/>
    </source>
</evidence>
<feature type="transmembrane region" description="Helical" evidence="3">
    <location>
        <begin position="138"/>
        <end position="156"/>
    </location>
</feature>
<dbReference type="InterPro" id="IPR005568">
    <property type="entry name" value="Ribosomal_uL6_N"/>
</dbReference>
<dbReference type="GO" id="GO:0003723">
    <property type="term" value="F:RNA binding"/>
    <property type="evidence" value="ECO:0007669"/>
    <property type="project" value="TreeGrafter"/>
</dbReference>
<name>H0XJA5_OTOGA</name>
<keyword evidence="3" id="KW-0812">Transmembrane</keyword>
<dbReference type="PANTHER" id="PTHR10715:SF0">
    <property type="entry name" value="LARGE RIBOSOMAL SUBUNIT PROTEIN EL6"/>
    <property type="match status" value="1"/>
</dbReference>
<dbReference type="InParanoid" id="H0XJA5"/>
<dbReference type="EMBL" id="AAQR03111086">
    <property type="status" value="NOT_ANNOTATED_CDS"/>
    <property type="molecule type" value="Genomic_DNA"/>
</dbReference>
<keyword evidence="6" id="KW-1185">Reference proteome</keyword>
<dbReference type="GO" id="GO:0022625">
    <property type="term" value="C:cytosolic large ribosomal subunit"/>
    <property type="evidence" value="ECO:0007669"/>
    <property type="project" value="TreeGrafter"/>
</dbReference>
<sequence>ARRPSWGISSHSRNPVLIRGIGRCFRSVRYSRKPKYTKKRPVAKSKIQKKRKSSRLLQSQWVGTDGGTRGVRLHKMSCYYPTKDVSRAVAPRQTPQWAPKKTSLTILITLPGTILIILPTYTLPHSRHPPQPQGQKQLGGGLLLLTGPLGLSRVALRRTHQKFVIATSTKIDIGNVKFLQLLLQQQPCKPRHREDEIFTTAKEKYEVTAQGGSKSCGLEILPKIKTITSRASLSVALTNGVHAHKLVL</sequence>
<dbReference type="Pfam" id="PF01159">
    <property type="entry name" value="Ribosomal_L6e"/>
    <property type="match status" value="1"/>
</dbReference>
<feature type="region of interest" description="Disordered" evidence="2">
    <location>
        <begin position="35"/>
        <end position="57"/>
    </location>
</feature>
<evidence type="ECO:0000256" key="2">
    <source>
        <dbReference type="SAM" id="MobiDB-lite"/>
    </source>
</evidence>
<protein>
    <recommendedName>
        <fullName evidence="4">Large ribosomal subunit protein uL6 N-terminal domain-containing protein</fullName>
    </recommendedName>
</protein>
<accession>H0XJA5</accession>
<proteinExistence type="predicted"/>
<evidence type="ECO:0000313" key="6">
    <source>
        <dbReference type="Proteomes" id="UP000005225"/>
    </source>
</evidence>
<dbReference type="GeneTree" id="ENSGT00390000003682"/>
<dbReference type="InterPro" id="IPR000915">
    <property type="entry name" value="60S_ribosomal_eL6"/>
</dbReference>
<dbReference type="GO" id="GO:0002181">
    <property type="term" value="P:cytoplasmic translation"/>
    <property type="evidence" value="ECO:0007669"/>
    <property type="project" value="TreeGrafter"/>
</dbReference>
<reference evidence="5" key="2">
    <citation type="submission" date="2025-08" db="UniProtKB">
        <authorList>
            <consortium name="Ensembl"/>
        </authorList>
    </citation>
    <scope>IDENTIFICATION</scope>
</reference>
<dbReference type="AlphaFoldDB" id="H0XJA5"/>
<reference evidence="5" key="3">
    <citation type="submission" date="2025-09" db="UniProtKB">
        <authorList>
            <consortium name="Ensembl"/>
        </authorList>
    </citation>
    <scope>IDENTIFICATION</scope>
</reference>
<keyword evidence="3" id="KW-0472">Membrane</keyword>
<evidence type="ECO:0000256" key="1">
    <source>
        <dbReference type="ARBA" id="ARBA00034092"/>
    </source>
</evidence>
<feature type="compositionally biased region" description="Basic residues" evidence="2">
    <location>
        <begin position="35"/>
        <end position="54"/>
    </location>
</feature>
<dbReference type="GO" id="GO:0003735">
    <property type="term" value="F:structural constituent of ribosome"/>
    <property type="evidence" value="ECO:0007669"/>
    <property type="project" value="InterPro"/>
</dbReference>
<evidence type="ECO:0000313" key="5">
    <source>
        <dbReference type="Ensembl" id="ENSOGAP00000016195.1"/>
    </source>
</evidence>
<keyword evidence="3" id="KW-1133">Transmembrane helix</keyword>
<organism evidence="5 6">
    <name type="scientific">Otolemur garnettii</name>
    <name type="common">Small-eared galago</name>
    <name type="synonym">Garnett's greater bushbaby</name>
    <dbReference type="NCBI Taxonomy" id="30611"/>
    <lineage>
        <taxon>Eukaryota</taxon>
        <taxon>Metazoa</taxon>
        <taxon>Chordata</taxon>
        <taxon>Craniata</taxon>
        <taxon>Vertebrata</taxon>
        <taxon>Euteleostomi</taxon>
        <taxon>Mammalia</taxon>
        <taxon>Eutheria</taxon>
        <taxon>Euarchontoglires</taxon>
        <taxon>Primates</taxon>
        <taxon>Strepsirrhini</taxon>
        <taxon>Lorisiformes</taxon>
        <taxon>Galagidae</taxon>
        <taxon>Otolemur</taxon>
    </lineage>
</organism>
<dbReference type="GO" id="GO:0000027">
    <property type="term" value="P:ribosomal large subunit assembly"/>
    <property type="evidence" value="ECO:0007669"/>
    <property type="project" value="TreeGrafter"/>
</dbReference>